<feature type="transmembrane region" description="Helical" evidence="6">
    <location>
        <begin position="290"/>
        <end position="312"/>
    </location>
</feature>
<dbReference type="InterPro" id="IPR050833">
    <property type="entry name" value="Poly_Biosynth_Transport"/>
</dbReference>
<sequence>MNFASTTLFTVAQTVMKMLAGFVVIKIVASLSGPEGMSNLGVVQNVNLIYVMLCGGIMATGITKNIASNDRNKSLFGIFNSVKSLESKLSIIASIIVVIVIVLLYFLSSHDYQNLMLLIIISLVLTFFHAKVLIYISALNGLFKIRELSGLHILASVFTIIISTVTYYLYPDWRLAVVSLPLGYAIVFFIIRKERNRLYRYYNRIEINKSAKESIQQYAIFGVISAICLPTSQLIIRTYIANDISVHDSGIWQGVIRFSEVYLVLISSALSVYLIPKISNMKDGKCIKRLVYHFVGIVSLVSIAGMFAIYSMREYIIVILFDDTFEEMASLFLYQLPGDFFKIISWVFAFSMLGLGSVKKMLILEVIFSLTYVVLSILGVNVLGVKGAVVAYSINYVLYFFAIGIIFGVEVGKHKKKST</sequence>
<comment type="caution">
    <text evidence="7">The sequence shown here is derived from an EMBL/GenBank/DDBJ whole genome shotgun (WGS) entry which is preliminary data.</text>
</comment>
<evidence type="ECO:0000256" key="1">
    <source>
        <dbReference type="ARBA" id="ARBA00004651"/>
    </source>
</evidence>
<dbReference type="OrthoDB" id="9769862at2"/>
<feature type="transmembrane region" description="Helical" evidence="6">
    <location>
        <begin position="48"/>
        <end position="67"/>
    </location>
</feature>
<keyword evidence="2" id="KW-1003">Cell membrane</keyword>
<dbReference type="eggNOG" id="COG2244">
    <property type="taxonomic scope" value="Bacteria"/>
</dbReference>
<dbReference type="GO" id="GO:0005886">
    <property type="term" value="C:plasma membrane"/>
    <property type="evidence" value="ECO:0007669"/>
    <property type="project" value="UniProtKB-SubCell"/>
</dbReference>
<evidence type="ECO:0000256" key="3">
    <source>
        <dbReference type="ARBA" id="ARBA00022692"/>
    </source>
</evidence>
<dbReference type="AlphaFoldDB" id="E3BJ59"/>
<reference evidence="7 8" key="1">
    <citation type="journal article" date="2012" name="Int. J. Syst. Evol. Microbiol.">
        <title>Vibrio caribbeanicus sp. nov., isolated from the marine sponge Scleritoderma cyanea.</title>
        <authorList>
            <person name="Hoffmann M."/>
            <person name="Monday S.R."/>
            <person name="Allard M.W."/>
            <person name="Strain E.A."/>
            <person name="Whittaker P."/>
            <person name="Naum M."/>
            <person name="McCarthy P.J."/>
            <person name="Lopez J.V."/>
            <person name="Fischer M."/>
            <person name="Brown E.W."/>
        </authorList>
    </citation>
    <scope>NUCLEOTIDE SEQUENCE [LARGE SCALE GENOMIC DNA]</scope>
    <source>
        <strain evidence="7 8">ATCC BAA-2122</strain>
    </source>
</reference>
<feature type="transmembrane region" description="Helical" evidence="6">
    <location>
        <begin position="261"/>
        <end position="278"/>
    </location>
</feature>
<keyword evidence="3 6" id="KW-0812">Transmembrane</keyword>
<comment type="subcellular location">
    <subcellularLocation>
        <location evidence="1">Cell membrane</location>
        <topology evidence="1">Multi-pass membrane protein</topology>
    </subcellularLocation>
</comment>
<evidence type="ECO:0000256" key="4">
    <source>
        <dbReference type="ARBA" id="ARBA00022989"/>
    </source>
</evidence>
<keyword evidence="5 6" id="KW-0472">Membrane</keyword>
<proteinExistence type="predicted"/>
<feature type="transmembrane region" description="Helical" evidence="6">
    <location>
        <begin position="114"/>
        <end position="136"/>
    </location>
</feature>
<name>E3BJ59_9VIBR</name>
<dbReference type="PANTHER" id="PTHR30250">
    <property type="entry name" value="PST FAMILY PREDICTED COLANIC ACID TRANSPORTER"/>
    <property type="match status" value="1"/>
</dbReference>
<evidence type="ECO:0000313" key="7">
    <source>
        <dbReference type="EMBL" id="EFP96985.1"/>
    </source>
</evidence>
<gene>
    <name evidence="7" type="ORF">VIBC2010_20255</name>
</gene>
<feature type="transmembrane region" description="Helical" evidence="6">
    <location>
        <begin position="7"/>
        <end position="28"/>
    </location>
</feature>
<organism evidence="7 8">
    <name type="scientific">Vibrio caribbeanicus ATCC BAA-2122</name>
    <dbReference type="NCBI Taxonomy" id="796620"/>
    <lineage>
        <taxon>Bacteria</taxon>
        <taxon>Pseudomonadati</taxon>
        <taxon>Pseudomonadota</taxon>
        <taxon>Gammaproteobacteria</taxon>
        <taxon>Vibrionales</taxon>
        <taxon>Vibrionaceae</taxon>
        <taxon>Vibrio</taxon>
    </lineage>
</organism>
<feature type="transmembrane region" description="Helical" evidence="6">
    <location>
        <begin position="389"/>
        <end position="409"/>
    </location>
</feature>
<feature type="transmembrane region" description="Helical" evidence="6">
    <location>
        <begin position="88"/>
        <end position="108"/>
    </location>
</feature>
<evidence type="ECO:0000256" key="5">
    <source>
        <dbReference type="ARBA" id="ARBA00023136"/>
    </source>
</evidence>
<evidence type="ECO:0000313" key="8">
    <source>
        <dbReference type="Proteomes" id="UP000002943"/>
    </source>
</evidence>
<dbReference type="EMBL" id="AEIU01000068">
    <property type="protein sequence ID" value="EFP96985.1"/>
    <property type="molecule type" value="Genomic_DNA"/>
</dbReference>
<keyword evidence="4 6" id="KW-1133">Transmembrane helix</keyword>
<dbReference type="RefSeq" id="WP_009601055.1">
    <property type="nucleotide sequence ID" value="NZ_AEIU01000068.1"/>
</dbReference>
<feature type="transmembrane region" description="Helical" evidence="6">
    <location>
        <begin position="218"/>
        <end position="241"/>
    </location>
</feature>
<feature type="transmembrane region" description="Helical" evidence="6">
    <location>
        <begin position="175"/>
        <end position="191"/>
    </location>
</feature>
<feature type="transmembrane region" description="Helical" evidence="6">
    <location>
        <begin position="148"/>
        <end position="169"/>
    </location>
</feature>
<feature type="transmembrane region" description="Helical" evidence="6">
    <location>
        <begin position="332"/>
        <end position="355"/>
    </location>
</feature>
<evidence type="ECO:0000256" key="6">
    <source>
        <dbReference type="SAM" id="Phobius"/>
    </source>
</evidence>
<evidence type="ECO:0000256" key="2">
    <source>
        <dbReference type="ARBA" id="ARBA00022475"/>
    </source>
</evidence>
<dbReference type="STRING" id="796620.VIBC2010_20255"/>
<protein>
    <submittedName>
        <fullName evidence="7">Putative flippase, involved in lipopolysaccharide biosynthesis</fullName>
    </submittedName>
</protein>
<dbReference type="PANTHER" id="PTHR30250:SF30">
    <property type="entry name" value="LIPID III FLIPPASE"/>
    <property type="match status" value="1"/>
</dbReference>
<keyword evidence="8" id="KW-1185">Reference proteome</keyword>
<dbReference type="Proteomes" id="UP000002943">
    <property type="component" value="Unassembled WGS sequence"/>
</dbReference>
<feature type="transmembrane region" description="Helical" evidence="6">
    <location>
        <begin position="362"/>
        <end position="383"/>
    </location>
</feature>
<accession>E3BJ59</accession>